<organism evidence="2 3">
    <name type="scientific">Halarchaeum grantii</name>
    <dbReference type="NCBI Taxonomy" id="1193105"/>
    <lineage>
        <taxon>Archaea</taxon>
        <taxon>Methanobacteriati</taxon>
        <taxon>Methanobacteriota</taxon>
        <taxon>Stenosarchaea group</taxon>
        <taxon>Halobacteria</taxon>
        <taxon>Halobacteriales</taxon>
        <taxon>Halobacteriaceae</taxon>
    </lineage>
</organism>
<evidence type="ECO:0000313" key="2">
    <source>
        <dbReference type="EMBL" id="GGL28893.1"/>
    </source>
</evidence>
<reference evidence="2 3" key="1">
    <citation type="journal article" date="2019" name="Int. J. Syst. Evol. Microbiol.">
        <title>The Global Catalogue of Microorganisms (GCM) 10K type strain sequencing project: providing services to taxonomists for standard genome sequencing and annotation.</title>
        <authorList>
            <consortium name="The Broad Institute Genomics Platform"/>
            <consortium name="The Broad Institute Genome Sequencing Center for Infectious Disease"/>
            <person name="Wu L."/>
            <person name="Ma J."/>
        </authorList>
    </citation>
    <scope>NUCLEOTIDE SEQUENCE [LARGE SCALE GENOMIC DNA]</scope>
    <source>
        <strain evidence="2 3">JCM 19585</strain>
    </source>
</reference>
<evidence type="ECO:0000313" key="3">
    <source>
        <dbReference type="Proteomes" id="UP000628840"/>
    </source>
</evidence>
<dbReference type="RefSeq" id="WP_123074852.1">
    <property type="nucleotide sequence ID" value="NZ_BMPF01000001.1"/>
</dbReference>
<evidence type="ECO:0008006" key="4">
    <source>
        <dbReference type="Google" id="ProtNLM"/>
    </source>
</evidence>
<proteinExistence type="predicted"/>
<dbReference type="EMBL" id="BMPF01000001">
    <property type="protein sequence ID" value="GGL28893.1"/>
    <property type="molecule type" value="Genomic_DNA"/>
</dbReference>
<dbReference type="Proteomes" id="UP000628840">
    <property type="component" value="Unassembled WGS sequence"/>
</dbReference>
<dbReference type="Pfam" id="PF25259">
    <property type="entry name" value="DUF7860"/>
    <property type="match status" value="1"/>
</dbReference>
<keyword evidence="1" id="KW-1133">Transmembrane helix</keyword>
<keyword evidence="1" id="KW-0472">Membrane</keyword>
<protein>
    <recommendedName>
        <fullName evidence="4">Major facilitator superfamily (MFS) profile domain-containing protein</fullName>
    </recommendedName>
</protein>
<keyword evidence="3" id="KW-1185">Reference proteome</keyword>
<dbReference type="OrthoDB" id="201415at2157"/>
<gene>
    <name evidence="2" type="ORF">GCM10009037_10760</name>
</gene>
<evidence type="ECO:0000256" key="1">
    <source>
        <dbReference type="SAM" id="Phobius"/>
    </source>
</evidence>
<accession>A0A830F101</accession>
<dbReference type="GeneID" id="55823325"/>
<dbReference type="InterPro" id="IPR057182">
    <property type="entry name" value="DUF7860"/>
</dbReference>
<name>A0A830F101_9EURY</name>
<comment type="caution">
    <text evidence="2">The sequence shown here is derived from an EMBL/GenBank/DDBJ whole genome shotgun (WGS) entry which is preliminary data.</text>
</comment>
<feature type="transmembrane region" description="Helical" evidence="1">
    <location>
        <begin position="51"/>
        <end position="72"/>
    </location>
</feature>
<keyword evidence="1" id="KW-0812">Transmembrane</keyword>
<dbReference type="AlphaFoldDB" id="A0A830F101"/>
<sequence>MGRYGDLDYPTLTKRTTLLSACLVVGGFLLADLGSALTTLPGWAFTVATDAEAIGALGIVLCPFVFGVLLPLTE</sequence>